<accession>A0A7J6QRC7</accession>
<feature type="region of interest" description="Disordered" evidence="1">
    <location>
        <begin position="91"/>
        <end position="138"/>
    </location>
</feature>
<proteinExistence type="predicted"/>
<evidence type="ECO:0000313" key="3">
    <source>
        <dbReference type="Proteomes" id="UP000553632"/>
    </source>
</evidence>
<feature type="non-terminal residue" evidence="2">
    <location>
        <position position="1"/>
    </location>
</feature>
<sequence length="199" mass="21718">PSEVKARIQTGWRRSELVQIDLRRAVPRCLGCLTTLHEGDYSQLSMDSADTPPPPTSQQNELRLSADTAAALIRQARGELRNQVALRKSEKDNPLDGVGSVRRLRSSPTLMGEAGGTELDMSDDVRTRKDMPGPSMADTLELCPEEYEDMGMLFGRGSDGGSNSPKGSSVEDDDSHPRVEQIVDSDAREETCQADGTWA</sequence>
<reference evidence="2 3" key="1">
    <citation type="submission" date="2020-04" db="EMBL/GenBank/DDBJ databases">
        <title>Perkinsus olseni comparative genomics.</title>
        <authorList>
            <person name="Bogema D.R."/>
        </authorList>
    </citation>
    <scope>NUCLEOTIDE SEQUENCE [LARGE SCALE GENOMIC DNA]</scope>
    <source>
        <strain evidence="2 3">ATCC PRA-207</strain>
    </source>
</reference>
<gene>
    <name evidence="2" type="ORF">FOZ63_004450</name>
</gene>
<feature type="compositionally biased region" description="Basic and acidic residues" evidence="1">
    <location>
        <begin position="175"/>
        <end position="191"/>
    </location>
</feature>
<feature type="non-terminal residue" evidence="2">
    <location>
        <position position="199"/>
    </location>
</feature>
<protein>
    <submittedName>
        <fullName evidence="2">Uncharacterized protein</fullName>
    </submittedName>
</protein>
<keyword evidence="3" id="KW-1185">Reference proteome</keyword>
<dbReference type="EMBL" id="JABANO010031077">
    <property type="protein sequence ID" value="KAF4710833.1"/>
    <property type="molecule type" value="Genomic_DNA"/>
</dbReference>
<dbReference type="OMA" id="ESSEAMC"/>
<evidence type="ECO:0000256" key="1">
    <source>
        <dbReference type="SAM" id="MobiDB-lite"/>
    </source>
</evidence>
<comment type="caution">
    <text evidence="2">The sequence shown here is derived from an EMBL/GenBank/DDBJ whole genome shotgun (WGS) entry which is preliminary data.</text>
</comment>
<evidence type="ECO:0000313" key="2">
    <source>
        <dbReference type="EMBL" id="KAF4710833.1"/>
    </source>
</evidence>
<organism evidence="2 3">
    <name type="scientific">Perkinsus olseni</name>
    <name type="common">Perkinsus atlanticus</name>
    <dbReference type="NCBI Taxonomy" id="32597"/>
    <lineage>
        <taxon>Eukaryota</taxon>
        <taxon>Sar</taxon>
        <taxon>Alveolata</taxon>
        <taxon>Perkinsozoa</taxon>
        <taxon>Perkinsea</taxon>
        <taxon>Perkinsida</taxon>
        <taxon>Perkinsidae</taxon>
        <taxon>Perkinsus</taxon>
    </lineage>
</organism>
<dbReference type="Proteomes" id="UP000553632">
    <property type="component" value="Unassembled WGS sequence"/>
</dbReference>
<feature type="region of interest" description="Disordered" evidence="1">
    <location>
        <begin position="151"/>
        <end position="199"/>
    </location>
</feature>
<dbReference type="AlphaFoldDB" id="A0A7J6QRC7"/>
<name>A0A7J6QRC7_PEROL</name>